<feature type="domain" description="Ig-like" evidence="2">
    <location>
        <begin position="83"/>
        <end position="174"/>
    </location>
</feature>
<evidence type="ECO:0000256" key="1">
    <source>
        <dbReference type="SAM" id="SignalP"/>
    </source>
</evidence>
<protein>
    <submittedName>
        <fullName evidence="3">CADM2-like protein</fullName>
    </submittedName>
</protein>
<dbReference type="PROSITE" id="PS50835">
    <property type="entry name" value="IG_LIKE"/>
    <property type="match status" value="1"/>
</dbReference>
<evidence type="ECO:0000313" key="4">
    <source>
        <dbReference type="Proteomes" id="UP001164746"/>
    </source>
</evidence>
<sequence length="249" mass="27682">MNSGVSVVAVLSIIVRAFGNQAYNIDDYAINVTVMSGRMAILPCSVEFLGGHKVRSGRMAILPCSVEFLGGHKVRSGRMAILPCSVEFLGGHKVKSGRMAILPCSVEFHGGHKVAWINPNLTLLTLKDRRIIDGERISIERPFMRDWNLHIRQVRRNDSGEYLCQINTQPVKSTKILLIREPDRTGRRDGRALVPRAWGTSSIGHKHEQSKATEVAPQVTLLSHQWSKENGEEMILNCTITANPHDISV</sequence>
<dbReference type="InterPro" id="IPR007110">
    <property type="entry name" value="Ig-like_dom"/>
</dbReference>
<dbReference type="SMART" id="SM00409">
    <property type="entry name" value="IG"/>
    <property type="match status" value="1"/>
</dbReference>
<keyword evidence="4" id="KW-1185">Reference proteome</keyword>
<dbReference type="Pfam" id="PF00047">
    <property type="entry name" value="ig"/>
    <property type="match status" value="1"/>
</dbReference>
<organism evidence="3 4">
    <name type="scientific">Mya arenaria</name>
    <name type="common">Soft-shell clam</name>
    <dbReference type="NCBI Taxonomy" id="6604"/>
    <lineage>
        <taxon>Eukaryota</taxon>
        <taxon>Metazoa</taxon>
        <taxon>Spiralia</taxon>
        <taxon>Lophotrochozoa</taxon>
        <taxon>Mollusca</taxon>
        <taxon>Bivalvia</taxon>
        <taxon>Autobranchia</taxon>
        <taxon>Heteroconchia</taxon>
        <taxon>Euheterodonta</taxon>
        <taxon>Imparidentia</taxon>
        <taxon>Neoheterodontei</taxon>
        <taxon>Myida</taxon>
        <taxon>Myoidea</taxon>
        <taxon>Myidae</taxon>
        <taxon>Mya</taxon>
    </lineage>
</organism>
<evidence type="ECO:0000313" key="3">
    <source>
        <dbReference type="EMBL" id="WAR00153.1"/>
    </source>
</evidence>
<dbReference type="PANTHER" id="PTHR23279:SF36">
    <property type="entry name" value="DEFECTIVE PROBOSCIS EXTENSION RESPONSE 9, ISOFORM A"/>
    <property type="match status" value="1"/>
</dbReference>
<dbReference type="InterPro" id="IPR037448">
    <property type="entry name" value="Zig-8"/>
</dbReference>
<dbReference type="Proteomes" id="UP001164746">
    <property type="component" value="Chromosome 3"/>
</dbReference>
<dbReference type="InterPro" id="IPR036179">
    <property type="entry name" value="Ig-like_dom_sf"/>
</dbReference>
<keyword evidence="1" id="KW-0732">Signal</keyword>
<feature type="signal peptide" evidence="1">
    <location>
        <begin position="1"/>
        <end position="19"/>
    </location>
</feature>
<dbReference type="InterPro" id="IPR003599">
    <property type="entry name" value="Ig_sub"/>
</dbReference>
<feature type="chain" id="PRO_5046644050" evidence="1">
    <location>
        <begin position="20"/>
        <end position="249"/>
    </location>
</feature>
<gene>
    <name evidence="3" type="ORF">MAR_024525</name>
</gene>
<accession>A0ABY7DR25</accession>
<dbReference type="EMBL" id="CP111014">
    <property type="protein sequence ID" value="WAR00153.1"/>
    <property type="molecule type" value="Genomic_DNA"/>
</dbReference>
<dbReference type="Gene3D" id="2.60.40.10">
    <property type="entry name" value="Immunoglobulins"/>
    <property type="match status" value="1"/>
</dbReference>
<dbReference type="SUPFAM" id="SSF48726">
    <property type="entry name" value="Immunoglobulin"/>
    <property type="match status" value="1"/>
</dbReference>
<name>A0ABY7DR25_MYAAR</name>
<dbReference type="PANTHER" id="PTHR23279">
    <property type="entry name" value="DEFECTIVE PROBOSCIS EXTENSION RESPONSE DPR -RELATED"/>
    <property type="match status" value="1"/>
</dbReference>
<reference evidence="3" key="1">
    <citation type="submission" date="2022-11" db="EMBL/GenBank/DDBJ databases">
        <title>Centuries of genome instability and evolution in soft-shell clam transmissible cancer (bioRxiv).</title>
        <authorList>
            <person name="Hart S.F.M."/>
            <person name="Yonemitsu M.A."/>
            <person name="Giersch R.M."/>
            <person name="Beal B.F."/>
            <person name="Arriagada G."/>
            <person name="Davis B.W."/>
            <person name="Ostrander E.A."/>
            <person name="Goff S.P."/>
            <person name="Metzger M.J."/>
        </authorList>
    </citation>
    <scope>NUCLEOTIDE SEQUENCE</scope>
    <source>
        <strain evidence="3">MELC-2E11</strain>
        <tissue evidence="3">Siphon/mantle</tissue>
    </source>
</reference>
<dbReference type="InterPro" id="IPR013151">
    <property type="entry name" value="Immunoglobulin_dom"/>
</dbReference>
<proteinExistence type="predicted"/>
<dbReference type="InterPro" id="IPR013783">
    <property type="entry name" value="Ig-like_fold"/>
</dbReference>
<evidence type="ECO:0000259" key="2">
    <source>
        <dbReference type="PROSITE" id="PS50835"/>
    </source>
</evidence>